<dbReference type="GO" id="GO:0046642">
    <property type="term" value="P:negative regulation of alpha-beta T cell proliferation"/>
    <property type="evidence" value="ECO:0007669"/>
    <property type="project" value="TreeGrafter"/>
</dbReference>
<dbReference type="GO" id="GO:0009897">
    <property type="term" value="C:external side of plasma membrane"/>
    <property type="evidence" value="ECO:0007669"/>
    <property type="project" value="TreeGrafter"/>
</dbReference>
<feature type="compositionally biased region" description="Polar residues" evidence="2">
    <location>
        <begin position="325"/>
        <end position="335"/>
    </location>
</feature>
<organism evidence="6 7">
    <name type="scientific">Electrophorus electricus</name>
    <name type="common">Electric eel</name>
    <name type="synonym">Gymnotus electricus</name>
    <dbReference type="NCBI Taxonomy" id="8005"/>
    <lineage>
        <taxon>Eukaryota</taxon>
        <taxon>Metazoa</taxon>
        <taxon>Chordata</taxon>
        <taxon>Craniata</taxon>
        <taxon>Vertebrata</taxon>
        <taxon>Euteleostomi</taxon>
        <taxon>Actinopterygii</taxon>
        <taxon>Neopterygii</taxon>
        <taxon>Teleostei</taxon>
        <taxon>Ostariophysi</taxon>
        <taxon>Gymnotiformes</taxon>
        <taxon>Gymnotoidei</taxon>
        <taxon>Gymnotidae</taxon>
        <taxon>Electrophorus</taxon>
    </lineage>
</organism>
<accession>A0A4W4HI21</accession>
<reference evidence="6" key="4">
    <citation type="submission" date="2025-08" db="UniProtKB">
        <authorList>
            <consortium name="Ensembl"/>
        </authorList>
    </citation>
    <scope>IDENTIFICATION</scope>
</reference>
<keyword evidence="7" id="KW-1185">Reference proteome</keyword>
<dbReference type="GO" id="GO:0050830">
    <property type="term" value="P:defense response to Gram-positive bacterium"/>
    <property type="evidence" value="ECO:0007669"/>
    <property type="project" value="TreeGrafter"/>
</dbReference>
<dbReference type="GO" id="GO:1902038">
    <property type="term" value="P:positive regulation of hematopoietic stem cell differentiation"/>
    <property type="evidence" value="ECO:0007669"/>
    <property type="project" value="Ensembl"/>
</dbReference>
<sequence>MILGLQCVVLGVVVHLTRGKLHSLPYASSGSCRNTTTEYVKDNRCCNRCQPGNRVTTICSKDVNTVCEPCQDGTYSDNFNYHPNCFRCNKCSQNKNLVIAKQCTKVSDTVCVCKAGMQCVHSSRTMSCDKCIKVCPPGQGISPSGTARSNKCAPCPEGTFSKDSSFRPCQPHTRCDLQGRKVLHPGTSEYDAICDRANTSDPRPVTLTATPGPLVVDTSITSLLLIRNPRTQALPTSSFIVKFLPTDFPDQTESYWIGLGAVAAVALLVLLTVTFVIHHRKDLIKPAVEDAVQVSDIHHSHTESQCLLVDSKTEPSTSSSDSHSQAELSRGQSVDSGYPEHGTLPSPCVNLSITATFNCQLKTGANSCSIPIDQPAPPPASELPLSQEEELCSSCQSEESKDAVCLAQETGKTVE</sequence>
<dbReference type="OMA" id="NGCHENE"/>
<feature type="domain" description="TNFR-Cys" evidence="5">
    <location>
        <begin position="69"/>
        <end position="111"/>
    </location>
</feature>
<feature type="compositionally biased region" description="Low complexity" evidence="2">
    <location>
        <begin position="314"/>
        <end position="323"/>
    </location>
</feature>
<dbReference type="Pfam" id="PF00020">
    <property type="entry name" value="TNFR_c6"/>
    <property type="match status" value="2"/>
</dbReference>
<comment type="caution">
    <text evidence="1">Lacks conserved residue(s) required for the propagation of feature annotation.</text>
</comment>
<dbReference type="STRING" id="8005.ENSEEEP00000049780"/>
<name>A0A4W4HI21_ELEEL</name>
<dbReference type="Proteomes" id="UP000314983">
    <property type="component" value="Chromosome 20"/>
</dbReference>
<keyword evidence="3" id="KW-1133">Transmembrane helix</keyword>
<dbReference type="Gene3D" id="2.10.50.10">
    <property type="entry name" value="Tumor Necrosis Factor Receptor, subunit A, domain 2"/>
    <property type="match status" value="3"/>
</dbReference>
<feature type="disulfide bond" evidence="1">
    <location>
        <begin position="70"/>
        <end position="85"/>
    </location>
</feature>
<dbReference type="PANTHER" id="PTHR46838">
    <property type="entry name" value="TUMOR NECROSIS FACTOR RECEPTOR SUPERFAMILY MEMBER 14"/>
    <property type="match status" value="1"/>
</dbReference>
<feature type="transmembrane region" description="Helical" evidence="3">
    <location>
        <begin position="255"/>
        <end position="277"/>
    </location>
</feature>
<feature type="domain" description="TNFR-Cys" evidence="5">
    <location>
        <begin position="31"/>
        <end position="67"/>
    </location>
</feature>
<dbReference type="GO" id="GO:0001944">
    <property type="term" value="P:vasculature development"/>
    <property type="evidence" value="ECO:0007669"/>
    <property type="project" value="Ensembl"/>
</dbReference>
<reference evidence="7" key="1">
    <citation type="journal article" date="2014" name="Science">
        <title>Nonhuman genetics. Genomic basis for the convergent evolution of electric organs.</title>
        <authorList>
            <person name="Gallant J.R."/>
            <person name="Traeger L.L."/>
            <person name="Volkening J.D."/>
            <person name="Moffett H."/>
            <person name="Chen P.H."/>
            <person name="Novina C.D."/>
            <person name="Phillips G.N.Jr."/>
            <person name="Anand R."/>
            <person name="Wells G.B."/>
            <person name="Pinch M."/>
            <person name="Guth R."/>
            <person name="Unguez G.A."/>
            <person name="Albert J.S."/>
            <person name="Zakon H.H."/>
            <person name="Samanta M.P."/>
            <person name="Sussman M.R."/>
        </authorList>
    </citation>
    <scope>NUCLEOTIDE SEQUENCE [LARGE SCALE GENOMIC DNA]</scope>
</reference>
<dbReference type="InterPro" id="IPR001368">
    <property type="entry name" value="TNFR/NGFR_Cys_rich_reg"/>
</dbReference>
<evidence type="ECO:0000256" key="1">
    <source>
        <dbReference type="PROSITE-ProRule" id="PRU00206"/>
    </source>
</evidence>
<feature type="repeat" description="TNFR-Cys" evidence="1">
    <location>
        <begin position="69"/>
        <end position="111"/>
    </location>
</feature>
<dbReference type="GO" id="GO:0060218">
    <property type="term" value="P:hematopoietic stem cell differentiation"/>
    <property type="evidence" value="ECO:0007669"/>
    <property type="project" value="Ensembl"/>
</dbReference>
<dbReference type="GO" id="GO:0050829">
    <property type="term" value="P:defense response to Gram-negative bacterium"/>
    <property type="evidence" value="ECO:0007669"/>
    <property type="project" value="TreeGrafter"/>
</dbReference>
<reference evidence="6" key="5">
    <citation type="submission" date="2025-09" db="UniProtKB">
        <authorList>
            <consortium name="Ensembl"/>
        </authorList>
    </citation>
    <scope>IDENTIFICATION</scope>
</reference>
<dbReference type="GO" id="GO:0009615">
    <property type="term" value="P:response to virus"/>
    <property type="evidence" value="ECO:0007669"/>
    <property type="project" value="Ensembl"/>
</dbReference>
<feature type="region of interest" description="Disordered" evidence="2">
    <location>
        <begin position="305"/>
        <end position="339"/>
    </location>
</feature>
<keyword evidence="3" id="KW-0812">Transmembrane</keyword>
<dbReference type="Ensembl" id="ENSEEET00000050325.2">
    <property type="protein sequence ID" value="ENSEEEP00000049780.2"/>
    <property type="gene ID" value="ENSEEEG00000023400.2"/>
</dbReference>
<reference evidence="7" key="2">
    <citation type="journal article" date="2017" name="Sci. Adv.">
        <title>A tail of two voltages: Proteomic comparison of the three electric organs of the electric eel.</title>
        <authorList>
            <person name="Traeger L.L."/>
            <person name="Sabat G."/>
            <person name="Barrett-Wilt G.A."/>
            <person name="Wells G.B."/>
            <person name="Sussman M.R."/>
        </authorList>
    </citation>
    <scope>NUCLEOTIDE SEQUENCE [LARGE SCALE GENOMIC DNA]</scope>
</reference>
<proteinExistence type="predicted"/>
<dbReference type="PROSITE" id="PS50050">
    <property type="entry name" value="TNFR_NGFR_2"/>
    <property type="match status" value="2"/>
</dbReference>
<feature type="repeat" description="TNFR-Cys" evidence="1">
    <location>
        <begin position="31"/>
        <end position="67"/>
    </location>
</feature>
<feature type="chain" id="PRO_5044283173" description="TNFR-Cys domain-containing protein" evidence="4">
    <location>
        <begin position="20"/>
        <end position="415"/>
    </location>
</feature>
<feature type="disulfide bond" evidence="1">
    <location>
        <begin position="49"/>
        <end position="67"/>
    </location>
</feature>
<dbReference type="GeneTree" id="ENSGT00940000166932"/>
<evidence type="ECO:0000256" key="4">
    <source>
        <dbReference type="SAM" id="SignalP"/>
    </source>
</evidence>
<dbReference type="PANTHER" id="PTHR46838:SF1">
    <property type="entry name" value="TUMOR NECROSIS FACTOR RECEPTOR SUPERFAMILY MEMBER 14"/>
    <property type="match status" value="1"/>
</dbReference>
<dbReference type="SMART" id="SM00208">
    <property type="entry name" value="TNFR"/>
    <property type="match status" value="4"/>
</dbReference>
<dbReference type="GO" id="GO:2000406">
    <property type="term" value="P:positive regulation of T cell migration"/>
    <property type="evidence" value="ECO:0007669"/>
    <property type="project" value="TreeGrafter"/>
</dbReference>
<keyword evidence="1" id="KW-1015">Disulfide bond</keyword>
<keyword evidence="3" id="KW-0472">Membrane</keyword>
<evidence type="ECO:0000259" key="5">
    <source>
        <dbReference type="PROSITE" id="PS50050"/>
    </source>
</evidence>
<dbReference type="SUPFAM" id="SSF57586">
    <property type="entry name" value="TNF receptor-like"/>
    <property type="match status" value="2"/>
</dbReference>
<dbReference type="RefSeq" id="XP_026873345.2">
    <property type="nucleotide sequence ID" value="XM_027017544.2"/>
</dbReference>
<dbReference type="GeneID" id="113582016"/>
<evidence type="ECO:0000256" key="3">
    <source>
        <dbReference type="SAM" id="Phobius"/>
    </source>
</evidence>
<protein>
    <recommendedName>
        <fullName evidence="5">TNFR-Cys domain-containing protein</fullName>
    </recommendedName>
</protein>
<evidence type="ECO:0000256" key="2">
    <source>
        <dbReference type="SAM" id="MobiDB-lite"/>
    </source>
</evidence>
<keyword evidence="4" id="KW-0732">Signal</keyword>
<reference evidence="6" key="3">
    <citation type="submission" date="2020-05" db="EMBL/GenBank/DDBJ databases">
        <title>Electrophorus electricus (electric eel) genome, fEleEle1, primary haplotype.</title>
        <authorList>
            <person name="Myers G."/>
            <person name="Meyer A."/>
            <person name="Fedrigo O."/>
            <person name="Formenti G."/>
            <person name="Rhie A."/>
            <person name="Tracey A."/>
            <person name="Sims Y."/>
            <person name="Jarvis E.D."/>
        </authorList>
    </citation>
    <scope>NUCLEOTIDE SEQUENCE [LARGE SCALE GENOMIC DNA]</scope>
</reference>
<feature type="signal peptide" evidence="4">
    <location>
        <begin position="1"/>
        <end position="19"/>
    </location>
</feature>
<dbReference type="PROSITE" id="PS00652">
    <property type="entry name" value="TNFR_NGFR_1"/>
    <property type="match status" value="2"/>
</dbReference>
<dbReference type="GO" id="GO:0007219">
    <property type="term" value="P:Notch signaling pathway"/>
    <property type="evidence" value="ECO:0007669"/>
    <property type="project" value="Ensembl"/>
</dbReference>
<feature type="disulfide bond" evidence="1">
    <location>
        <begin position="46"/>
        <end position="59"/>
    </location>
</feature>
<evidence type="ECO:0000313" key="6">
    <source>
        <dbReference type="Ensembl" id="ENSEEEP00000049780.2"/>
    </source>
</evidence>
<dbReference type="GO" id="GO:0002720">
    <property type="term" value="P:positive regulation of cytokine production involved in immune response"/>
    <property type="evidence" value="ECO:0007669"/>
    <property type="project" value="TreeGrafter"/>
</dbReference>
<dbReference type="GO" id="GO:1901222">
    <property type="term" value="P:regulation of non-canonical NF-kappaB signal transduction"/>
    <property type="evidence" value="ECO:0007669"/>
    <property type="project" value="Ensembl"/>
</dbReference>
<dbReference type="AlphaFoldDB" id="A0A4W4HI21"/>
<gene>
    <name evidence="6" type="primary">TNFRSF1B</name>
</gene>
<evidence type="ECO:0000313" key="7">
    <source>
        <dbReference type="Proteomes" id="UP000314983"/>
    </source>
</evidence>